<dbReference type="EMBL" id="JACHEX010000006">
    <property type="protein sequence ID" value="MBB6063369.1"/>
    <property type="molecule type" value="Genomic_DNA"/>
</dbReference>
<dbReference type="RefSeq" id="WP_281364583.1">
    <property type="nucleotide sequence ID" value="NZ_JACHEX010000006.1"/>
</dbReference>
<keyword evidence="2" id="KW-1185">Reference proteome</keyword>
<protein>
    <submittedName>
        <fullName evidence="1">Uncharacterized protein</fullName>
    </submittedName>
</protein>
<gene>
    <name evidence="1" type="ORF">HNP65_001839</name>
</gene>
<evidence type="ECO:0000313" key="1">
    <source>
        <dbReference type="EMBL" id="MBB6063369.1"/>
    </source>
</evidence>
<dbReference type="AlphaFoldDB" id="A0A841GTQ2"/>
<sequence length="40" mass="4748">MIELYVTIEKDKYGFYSGEVVKISECYFQSKIIQKLINII</sequence>
<reference evidence="1 2" key="1">
    <citation type="submission" date="2020-08" db="EMBL/GenBank/DDBJ databases">
        <title>Genomic Encyclopedia of Type Strains, Phase IV (KMG-IV): sequencing the most valuable type-strain genomes for metagenomic binning, comparative biology and taxonomic classification.</title>
        <authorList>
            <person name="Goeker M."/>
        </authorList>
    </citation>
    <scope>NUCLEOTIDE SEQUENCE [LARGE SCALE GENOMIC DNA]</scope>
    <source>
        <strain evidence="1 2">DSM 13481</strain>
    </source>
</reference>
<proteinExistence type="predicted"/>
<organism evidence="1 2">
    <name type="scientific">Thermosipho japonicus</name>
    <dbReference type="NCBI Taxonomy" id="90323"/>
    <lineage>
        <taxon>Bacteria</taxon>
        <taxon>Thermotogati</taxon>
        <taxon>Thermotogota</taxon>
        <taxon>Thermotogae</taxon>
        <taxon>Thermotogales</taxon>
        <taxon>Fervidobacteriaceae</taxon>
        <taxon>Thermosipho</taxon>
    </lineage>
</organism>
<accession>A0A841GTQ2</accession>
<dbReference type="Proteomes" id="UP000555828">
    <property type="component" value="Unassembled WGS sequence"/>
</dbReference>
<name>A0A841GTQ2_9BACT</name>
<evidence type="ECO:0000313" key="2">
    <source>
        <dbReference type="Proteomes" id="UP000555828"/>
    </source>
</evidence>
<comment type="caution">
    <text evidence="1">The sequence shown here is derived from an EMBL/GenBank/DDBJ whole genome shotgun (WGS) entry which is preliminary data.</text>
</comment>